<reference evidence="5 6" key="1">
    <citation type="journal article" date="2011" name="Proc. Natl. Acad. Sci. U.S.A.">
        <title>Comparative genomics of xylose-fermenting fungi for enhanced biofuel production.</title>
        <authorList>
            <person name="Wohlbach D.J."/>
            <person name="Kuo A."/>
            <person name="Sato T.K."/>
            <person name="Potts K.M."/>
            <person name="Salamov A.A."/>
            <person name="LaButti K.M."/>
            <person name="Sun H."/>
            <person name="Clum A."/>
            <person name="Pangilinan J.L."/>
            <person name="Lindquist E.A."/>
            <person name="Lucas S."/>
            <person name="Lapidus A."/>
            <person name="Jin M."/>
            <person name="Gunawan C."/>
            <person name="Balan V."/>
            <person name="Dale B.E."/>
            <person name="Jeffries T.W."/>
            <person name="Zinkel R."/>
            <person name="Barry K.W."/>
            <person name="Grigoriev I.V."/>
            <person name="Gasch A.P."/>
        </authorList>
    </citation>
    <scope>NUCLEOTIDE SEQUENCE [LARGE SCALE GENOMIC DNA]</scope>
    <source>
        <strain evidence="6">ATCC 10573 / BCRC 21748 / CBS 615 / JCM 9827 / NBRC 10315 / NRRL Y-1498 / VKM Y-70</strain>
    </source>
</reference>
<gene>
    <name evidence="5" type="ORF">CANTEDRAFT_101550</name>
</gene>
<protein>
    <submittedName>
        <fullName evidence="5">GDP/GTP exchange factor for</fullName>
    </submittedName>
</protein>
<dbReference type="SUPFAM" id="SSF48371">
    <property type="entry name" value="ARM repeat"/>
    <property type="match status" value="1"/>
</dbReference>
<dbReference type="Pfam" id="PF01369">
    <property type="entry name" value="Sec7"/>
    <property type="match status" value="1"/>
</dbReference>
<dbReference type="InterPro" id="IPR056604">
    <property type="entry name" value="GBF1-like_TPR"/>
</dbReference>
<accession>G3AXP4</accession>
<dbReference type="GO" id="GO:0032012">
    <property type="term" value="P:regulation of ARF protein signal transduction"/>
    <property type="evidence" value="ECO:0007669"/>
    <property type="project" value="InterPro"/>
</dbReference>
<sequence length="1494" mass="164840">MSGYNSTFHVQSSIAATGAFSSFAIDPLTLAITECMAMSSAMRKVSRYQQSGMAAILGSGNDFFGGTGADDDSLTTNLGFAPTNRHGSHGPPHPNGTAHPSTAMPLVSSFVQLRSMLSEATDIEVLDSLTVLQPFLLVVKSPSTSGRITAMALEAISRFLQYGVLTDRSPNLGPTLGQICSALTHCRFEAADQSSDDAVLLKVLRLMEAVATSPHAGLLPNDVVSEVVQTCLSLACNKKRSEVLRRAAEMAIGNITARIFARLSELPEQESGSVVVGELPEDVIGAAAARKESDLAEDDRVLEDKDSNSDDGFDVSALIEFTSILISMISPSNQYQHMESTRVLALRLINTAVEVSGHHFYTHPSLMSLFTDPVSKHVLQIIATVESPALLEVAWRVFATMAVVLGPHLKSQIELTFSASSSVVAGSTFASPTAKEMFLESLSLLWTRDPYFFTRLYADYDCDFDRADLARQLIEFICTLALPESARVSTDNVPPLCLEGLLSFVNGINERVKKGQFLESSSDLDEVPRRLSNKANKKAFVECTDEFNKKPSLGLAALVRHGFIKDPNDIAEVSQFMYNKSGRLNKKVLGEYLAKSSNKDLLKHFMSLFDYEGLRVDEAIRLLLKTFRLPGEAQQIERIVETFASRYAECQEEKQPDSKEADQPDVSTVRPDEDSVFVLSFSIILLNTDLHNPQVKKHMTLEAYKKNLRGQYNGGDNYPEWYLSKIYSSIRDREIIMPEEHHGTEKWFDDVWNNVVSAEALANNDLHEEVIDDISVYDKNLFADTVGVITKTLVQIFNEATDDHIITRLMSTIDKSVNICLQYGILEPVDLLIGLLADLTTLTDPAGLKRNKDESDDNLRDEIPITQIKLEGKDDTITVSDVAVWFGRDFKAQIATVVLFRLLKKTKCRVTPAWEKVIKIILTLYESCLVDPNMYSEFQKTLSLPSLTRAKPRYIINRSKPLRESGLLSTFSSFLKGYSDEPPEPTDSEVESTLSTIDCVKSLDLVALFKTVAEGGQENKILLAQLLVDAIPEKLDDVSKRYYESEVLFITENSVFLALLSNDKLLFKKIIQKISKVGGTLSKKGDLRMAVYELVLWKELSTLTDDPSAEDEIVGNIELPLGSVLSLDKDILTKFGEPLISPLISLVSTSSTLSQQLLSSKQYWKVLRSIGAIPVFSSKVLGLTESLIKESVDDISPENFMLVLGLLDEISSVGAFAAQWEQDSSNHAKAQGKEDKSKYLRELINTSKKSIALTSELSYVFGKDGFTRDNAGYPLVQALAHQCFNPCREVRSTALNTLKSTVLTAVESHDNQLPPAGLFQFGLFPLLGELAKPSVIQTDPQGFVTTQVEALSLCSKVFLHFIGKFSEEEIQITWIGILDGFKSFDDIQKAATTEDNSANHESGMELLKNMLLVLQSGGVLSPENKELWEPTWTKVSSIYSELRPESEAKEEPADTTATGSRSNADPATETIDPVIEQSAEDAQATVSNDTDEVD</sequence>
<dbReference type="InterPro" id="IPR016024">
    <property type="entry name" value="ARM-type_fold"/>
</dbReference>
<keyword evidence="2" id="KW-0653">Protein transport</keyword>
<feature type="compositionally biased region" description="Basic and acidic residues" evidence="3">
    <location>
        <begin position="1442"/>
        <end position="1452"/>
    </location>
</feature>
<evidence type="ECO:0000313" key="6">
    <source>
        <dbReference type="Proteomes" id="UP000000707"/>
    </source>
</evidence>
<feature type="compositionally biased region" description="Polar residues" evidence="3">
    <location>
        <begin position="1455"/>
        <end position="1465"/>
    </location>
</feature>
<dbReference type="Pfam" id="PF12783">
    <property type="entry name" value="Sec7-like_HUS"/>
    <property type="match status" value="1"/>
</dbReference>
<dbReference type="PANTHER" id="PTHR10663">
    <property type="entry name" value="GUANYL-NUCLEOTIDE EXCHANGE FACTOR"/>
    <property type="match status" value="1"/>
</dbReference>
<feature type="domain" description="SEC7" evidence="4">
    <location>
        <begin position="529"/>
        <end position="733"/>
    </location>
</feature>
<dbReference type="Proteomes" id="UP000000707">
    <property type="component" value="Unassembled WGS sequence"/>
</dbReference>
<dbReference type="Gene3D" id="1.10.220.20">
    <property type="match status" value="1"/>
</dbReference>
<dbReference type="GO" id="GO:0015031">
    <property type="term" value="P:protein transport"/>
    <property type="evidence" value="ECO:0007669"/>
    <property type="project" value="UniProtKB-KW"/>
</dbReference>
<feature type="region of interest" description="Disordered" evidence="3">
    <location>
        <begin position="1441"/>
        <end position="1494"/>
    </location>
</feature>
<dbReference type="eggNOG" id="KOG0928">
    <property type="taxonomic scope" value="Eukaryota"/>
</dbReference>
<dbReference type="InterPro" id="IPR023394">
    <property type="entry name" value="Sec7_C_sf"/>
</dbReference>
<dbReference type="GO" id="GO:0016192">
    <property type="term" value="P:vesicle-mediated transport"/>
    <property type="evidence" value="ECO:0007669"/>
    <property type="project" value="UniProtKB-ARBA"/>
</dbReference>
<dbReference type="Pfam" id="PF16213">
    <property type="entry name" value="DCB"/>
    <property type="match status" value="1"/>
</dbReference>
<dbReference type="PROSITE" id="PS50190">
    <property type="entry name" value="SEC7"/>
    <property type="match status" value="1"/>
</dbReference>
<dbReference type="InterPro" id="IPR035999">
    <property type="entry name" value="Sec7_dom_sf"/>
</dbReference>
<organism evidence="6">
    <name type="scientific">Candida tenuis (strain ATCC 10573 / BCRC 21748 / CBS 615 / JCM 9827 / NBRC 10315 / NRRL Y-1498 / VKM Y-70)</name>
    <name type="common">Yeast</name>
    <name type="synonym">Yamadazyma tenuis</name>
    <dbReference type="NCBI Taxonomy" id="590646"/>
    <lineage>
        <taxon>Eukaryota</taxon>
        <taxon>Fungi</taxon>
        <taxon>Dikarya</taxon>
        <taxon>Ascomycota</taxon>
        <taxon>Saccharomycotina</taxon>
        <taxon>Pichiomycetes</taxon>
        <taxon>Debaryomycetaceae</taxon>
        <taxon>Yamadazyma</taxon>
    </lineage>
</organism>
<keyword evidence="6" id="KW-1185">Reference proteome</keyword>
<dbReference type="Pfam" id="PF23325">
    <property type="entry name" value="TPR_28"/>
    <property type="match status" value="1"/>
</dbReference>
<evidence type="ECO:0000256" key="1">
    <source>
        <dbReference type="ARBA" id="ARBA00022448"/>
    </source>
</evidence>
<evidence type="ECO:0000259" key="4">
    <source>
        <dbReference type="PROSITE" id="PS50190"/>
    </source>
</evidence>
<feature type="compositionally biased region" description="Basic and acidic residues" evidence="3">
    <location>
        <begin position="650"/>
        <end position="662"/>
    </location>
</feature>
<dbReference type="OrthoDB" id="10258608at2759"/>
<name>G3AXP4_CANTC</name>
<dbReference type="PANTHER" id="PTHR10663:SF388">
    <property type="entry name" value="GOLGI-SPECIFIC BREFELDIN A-RESISTANCE GUANINE NUCLEOTIDE EXCHANGE FACTOR 1"/>
    <property type="match status" value="1"/>
</dbReference>
<dbReference type="InterPro" id="IPR032629">
    <property type="entry name" value="DCB_dom"/>
</dbReference>
<dbReference type="Gene3D" id="1.10.1000.11">
    <property type="entry name" value="Arf Nucleotide-binding Site Opener,domain 2"/>
    <property type="match status" value="1"/>
</dbReference>
<dbReference type="GO" id="GO:0005085">
    <property type="term" value="F:guanyl-nucleotide exchange factor activity"/>
    <property type="evidence" value="ECO:0007669"/>
    <property type="project" value="InterPro"/>
</dbReference>
<dbReference type="InterPro" id="IPR032691">
    <property type="entry name" value="Mon2/Sec7/BIG1-like_HUS"/>
</dbReference>
<dbReference type="GO" id="GO:0005794">
    <property type="term" value="C:Golgi apparatus"/>
    <property type="evidence" value="ECO:0007669"/>
    <property type="project" value="UniProtKB-ARBA"/>
</dbReference>
<dbReference type="CDD" id="cd00171">
    <property type="entry name" value="Sec7"/>
    <property type="match status" value="1"/>
</dbReference>
<evidence type="ECO:0000256" key="2">
    <source>
        <dbReference type="ARBA" id="ARBA00022927"/>
    </source>
</evidence>
<evidence type="ECO:0000313" key="5">
    <source>
        <dbReference type="EMBL" id="EGV65665.1"/>
    </source>
</evidence>
<dbReference type="EMBL" id="GL996512">
    <property type="protein sequence ID" value="EGV65665.1"/>
    <property type="molecule type" value="Genomic_DNA"/>
</dbReference>
<keyword evidence="1" id="KW-0813">Transport</keyword>
<dbReference type="STRING" id="590646.G3AXP4"/>
<dbReference type="HOGENOM" id="CLU_001204_3_1_1"/>
<dbReference type="SUPFAM" id="SSF48425">
    <property type="entry name" value="Sec7 domain"/>
    <property type="match status" value="1"/>
</dbReference>
<proteinExistence type="predicted"/>
<dbReference type="InterPro" id="IPR000904">
    <property type="entry name" value="Sec7_dom"/>
</dbReference>
<feature type="region of interest" description="Disordered" evidence="3">
    <location>
        <begin position="81"/>
        <end position="101"/>
    </location>
</feature>
<evidence type="ECO:0000256" key="3">
    <source>
        <dbReference type="SAM" id="MobiDB-lite"/>
    </source>
</evidence>
<feature type="region of interest" description="Disordered" evidence="3">
    <location>
        <begin position="650"/>
        <end position="669"/>
    </location>
</feature>
<dbReference type="SMART" id="SM00222">
    <property type="entry name" value="Sec7"/>
    <property type="match status" value="1"/>
</dbReference>